<keyword evidence="1" id="KW-0677">Repeat</keyword>
<dbReference type="InterPro" id="IPR002110">
    <property type="entry name" value="Ankyrin_rpt"/>
</dbReference>
<dbReference type="GO" id="GO:0085020">
    <property type="term" value="P:protein K6-linked ubiquitination"/>
    <property type="evidence" value="ECO:0007669"/>
    <property type="project" value="TreeGrafter"/>
</dbReference>
<organism evidence="4 5">
    <name type="scientific">Glonium stellatum</name>
    <dbReference type="NCBI Taxonomy" id="574774"/>
    <lineage>
        <taxon>Eukaryota</taxon>
        <taxon>Fungi</taxon>
        <taxon>Dikarya</taxon>
        <taxon>Ascomycota</taxon>
        <taxon>Pezizomycotina</taxon>
        <taxon>Dothideomycetes</taxon>
        <taxon>Pleosporomycetidae</taxon>
        <taxon>Gloniales</taxon>
        <taxon>Gloniaceae</taxon>
        <taxon>Glonium</taxon>
    </lineage>
</organism>
<dbReference type="AlphaFoldDB" id="A0A8E2FDZ5"/>
<dbReference type="OrthoDB" id="4772757at2759"/>
<dbReference type="PANTHER" id="PTHR24171:SF8">
    <property type="entry name" value="BRCA1-ASSOCIATED RING DOMAIN PROTEIN 1"/>
    <property type="match status" value="1"/>
</dbReference>
<dbReference type="InterPro" id="IPR036770">
    <property type="entry name" value="Ankyrin_rpt-contain_sf"/>
</dbReference>
<keyword evidence="2 3" id="KW-0040">ANK repeat</keyword>
<feature type="repeat" description="ANK" evidence="3">
    <location>
        <begin position="2"/>
        <end position="34"/>
    </location>
</feature>
<dbReference type="SMART" id="SM00248">
    <property type="entry name" value="ANK"/>
    <property type="match status" value="4"/>
</dbReference>
<dbReference type="Pfam" id="PF00023">
    <property type="entry name" value="Ank"/>
    <property type="match status" value="1"/>
</dbReference>
<evidence type="ECO:0000313" key="5">
    <source>
        <dbReference type="Proteomes" id="UP000250140"/>
    </source>
</evidence>
<dbReference type="SUPFAM" id="SSF48403">
    <property type="entry name" value="Ankyrin repeat"/>
    <property type="match status" value="1"/>
</dbReference>
<dbReference type="Pfam" id="PF12796">
    <property type="entry name" value="Ank_2"/>
    <property type="match status" value="1"/>
</dbReference>
<dbReference type="PROSITE" id="PS50297">
    <property type="entry name" value="ANK_REP_REGION"/>
    <property type="match status" value="2"/>
</dbReference>
<accession>A0A8E2FDZ5</accession>
<name>A0A8E2FDZ5_9PEZI</name>
<evidence type="ECO:0000313" key="4">
    <source>
        <dbReference type="EMBL" id="OCL15294.1"/>
    </source>
</evidence>
<sequence>MLDNTAILLATTSSPPEVVQLLIDRGADLHLKAAGGWTPIHLAFDNAMTTRILMKSGADVNHIANNSTPLLLAVEDNQINVVGVLLSFGPNLEVNFSNEYTALGVAATRGYVDIVRLLLEAGANVYAVAERNSSPLQYAVCFDKEDIVRVL</sequence>
<reference evidence="4 5" key="1">
    <citation type="journal article" date="2016" name="Nat. Commun.">
        <title>Ectomycorrhizal ecology is imprinted in the genome of the dominant symbiotic fungus Cenococcum geophilum.</title>
        <authorList>
            <consortium name="DOE Joint Genome Institute"/>
            <person name="Peter M."/>
            <person name="Kohler A."/>
            <person name="Ohm R.A."/>
            <person name="Kuo A."/>
            <person name="Krutzmann J."/>
            <person name="Morin E."/>
            <person name="Arend M."/>
            <person name="Barry K.W."/>
            <person name="Binder M."/>
            <person name="Choi C."/>
            <person name="Clum A."/>
            <person name="Copeland A."/>
            <person name="Grisel N."/>
            <person name="Haridas S."/>
            <person name="Kipfer T."/>
            <person name="LaButti K."/>
            <person name="Lindquist E."/>
            <person name="Lipzen A."/>
            <person name="Maire R."/>
            <person name="Meier B."/>
            <person name="Mihaltcheva S."/>
            <person name="Molinier V."/>
            <person name="Murat C."/>
            <person name="Poggeler S."/>
            <person name="Quandt C.A."/>
            <person name="Sperisen C."/>
            <person name="Tritt A."/>
            <person name="Tisserant E."/>
            <person name="Crous P.W."/>
            <person name="Henrissat B."/>
            <person name="Nehls U."/>
            <person name="Egli S."/>
            <person name="Spatafora J.W."/>
            <person name="Grigoriev I.V."/>
            <person name="Martin F.M."/>
        </authorList>
    </citation>
    <scope>NUCLEOTIDE SEQUENCE [LARGE SCALE GENOMIC DNA]</scope>
    <source>
        <strain evidence="4 5">CBS 207.34</strain>
    </source>
</reference>
<feature type="repeat" description="ANK" evidence="3">
    <location>
        <begin position="98"/>
        <end position="130"/>
    </location>
</feature>
<keyword evidence="5" id="KW-1185">Reference proteome</keyword>
<dbReference type="PANTHER" id="PTHR24171">
    <property type="entry name" value="ANKYRIN REPEAT DOMAIN-CONTAINING PROTEIN 39-RELATED"/>
    <property type="match status" value="1"/>
</dbReference>
<evidence type="ECO:0000256" key="2">
    <source>
        <dbReference type="ARBA" id="ARBA00023043"/>
    </source>
</evidence>
<protein>
    <submittedName>
        <fullName evidence="4">Ankyrin</fullName>
    </submittedName>
</protein>
<proteinExistence type="predicted"/>
<gene>
    <name evidence="4" type="ORF">AOQ84DRAFT_307488</name>
</gene>
<dbReference type="GO" id="GO:0004842">
    <property type="term" value="F:ubiquitin-protein transferase activity"/>
    <property type="evidence" value="ECO:0007669"/>
    <property type="project" value="TreeGrafter"/>
</dbReference>
<feature type="non-terminal residue" evidence="4">
    <location>
        <position position="151"/>
    </location>
</feature>
<feature type="repeat" description="ANK" evidence="3">
    <location>
        <begin position="65"/>
        <end position="97"/>
    </location>
</feature>
<dbReference type="Proteomes" id="UP000250140">
    <property type="component" value="Unassembled WGS sequence"/>
</dbReference>
<dbReference type="EMBL" id="KV748462">
    <property type="protein sequence ID" value="OCL15294.1"/>
    <property type="molecule type" value="Genomic_DNA"/>
</dbReference>
<dbReference type="Gene3D" id="1.25.40.20">
    <property type="entry name" value="Ankyrin repeat-containing domain"/>
    <property type="match status" value="2"/>
</dbReference>
<evidence type="ECO:0000256" key="3">
    <source>
        <dbReference type="PROSITE-ProRule" id="PRU00023"/>
    </source>
</evidence>
<dbReference type="PROSITE" id="PS50088">
    <property type="entry name" value="ANK_REPEAT"/>
    <property type="match status" value="3"/>
</dbReference>
<evidence type="ECO:0000256" key="1">
    <source>
        <dbReference type="ARBA" id="ARBA00022737"/>
    </source>
</evidence>